<dbReference type="EMBL" id="JAULUE010002052">
    <property type="protein sequence ID" value="KAK5899182.1"/>
    <property type="molecule type" value="Genomic_DNA"/>
</dbReference>
<dbReference type="InterPro" id="IPR052055">
    <property type="entry name" value="Hepadnavirus_pol/RT"/>
</dbReference>
<dbReference type="Pfam" id="PF00078">
    <property type="entry name" value="RVT_1"/>
    <property type="match status" value="1"/>
</dbReference>
<evidence type="ECO:0000313" key="5">
    <source>
        <dbReference type="Proteomes" id="UP001335648"/>
    </source>
</evidence>
<protein>
    <recommendedName>
        <fullName evidence="2">ribonuclease H</fullName>
        <ecNumber evidence="2">3.1.26.4</ecNumber>
    </recommendedName>
</protein>
<name>A0AAN8H263_9TELE</name>
<dbReference type="PANTHER" id="PTHR33050:SF7">
    <property type="entry name" value="RIBONUCLEASE H"/>
    <property type="match status" value="1"/>
</dbReference>
<evidence type="ECO:0000256" key="1">
    <source>
        <dbReference type="ARBA" id="ARBA00010879"/>
    </source>
</evidence>
<dbReference type="InterPro" id="IPR043128">
    <property type="entry name" value="Rev_trsase/Diguanyl_cyclase"/>
</dbReference>
<dbReference type="SUPFAM" id="SSF56672">
    <property type="entry name" value="DNA/RNA polymerases"/>
    <property type="match status" value="1"/>
</dbReference>
<dbReference type="Gene3D" id="3.30.70.270">
    <property type="match status" value="1"/>
</dbReference>
<evidence type="ECO:0000313" key="4">
    <source>
        <dbReference type="EMBL" id="KAK5899182.1"/>
    </source>
</evidence>
<dbReference type="AlphaFoldDB" id="A0AAN8H263"/>
<dbReference type="CDD" id="cd03714">
    <property type="entry name" value="RT_DIRS1"/>
    <property type="match status" value="1"/>
</dbReference>
<organism evidence="4 5">
    <name type="scientific">Champsocephalus esox</name>
    <name type="common">pike icefish</name>
    <dbReference type="NCBI Taxonomy" id="159716"/>
    <lineage>
        <taxon>Eukaryota</taxon>
        <taxon>Metazoa</taxon>
        <taxon>Chordata</taxon>
        <taxon>Craniata</taxon>
        <taxon>Vertebrata</taxon>
        <taxon>Euteleostomi</taxon>
        <taxon>Actinopterygii</taxon>
        <taxon>Neopterygii</taxon>
        <taxon>Teleostei</taxon>
        <taxon>Neoteleostei</taxon>
        <taxon>Acanthomorphata</taxon>
        <taxon>Eupercaria</taxon>
        <taxon>Perciformes</taxon>
        <taxon>Notothenioidei</taxon>
        <taxon>Channichthyidae</taxon>
        <taxon>Champsocephalus</taxon>
    </lineage>
</organism>
<dbReference type="InterPro" id="IPR043502">
    <property type="entry name" value="DNA/RNA_pol_sf"/>
</dbReference>
<sequence>MLTDSAWVFKTVTRGYRLQFAVTPPHFSGILYSQARGESAHILEQEIFSLLEKKAISIIPAEQSHSGFYSKYFLVPKRESILDLRALNKYLKRYKFRMLTHTSLLRLVSQNDWFTSVDLKDAYFHIPVYYLHRKYLWFAFYEYRVLPFGMSLSPQVFIRCMEAAIAPLRQQGIRLASYLDDWLLLAQSEQEAIRQTNVIVKHLLDLGFVINTEKSMLSPAQTVLFLGLRLNSVPFTARLSAESESLQGLPRSFPATQICSLQVMSAVARAHGVSHSGSTTGTLTHKGVSALGSCPQIGPRASWRAESDGHYEMRNGTAPLATPDFSSTGRAYGCCPIAEGGHHRRISDGLGGYIRMSTCERSEQRPPTVTHK</sequence>
<dbReference type="Proteomes" id="UP001335648">
    <property type="component" value="Unassembled WGS sequence"/>
</dbReference>
<dbReference type="GO" id="GO:0004523">
    <property type="term" value="F:RNA-DNA hybrid ribonuclease activity"/>
    <property type="evidence" value="ECO:0007669"/>
    <property type="project" value="UniProtKB-EC"/>
</dbReference>
<dbReference type="EC" id="3.1.26.4" evidence="2"/>
<reference evidence="4 5" key="1">
    <citation type="journal article" date="2023" name="Mol. Biol. Evol.">
        <title>Genomics of Secondarily Temperate Adaptation in the Only Non-Antarctic Icefish.</title>
        <authorList>
            <person name="Rivera-Colon A.G."/>
            <person name="Rayamajhi N."/>
            <person name="Minhas B.F."/>
            <person name="Madrigal G."/>
            <person name="Bilyk K.T."/>
            <person name="Yoon V."/>
            <person name="Hune M."/>
            <person name="Gregory S."/>
            <person name="Cheng C.H.C."/>
            <person name="Catchen J.M."/>
        </authorList>
    </citation>
    <scope>NUCLEOTIDE SEQUENCE [LARGE SCALE GENOMIC DNA]</scope>
    <source>
        <strain evidence="4">JC2023a</strain>
    </source>
</reference>
<dbReference type="PANTHER" id="PTHR33050">
    <property type="entry name" value="REVERSE TRANSCRIPTASE DOMAIN-CONTAINING PROTEIN"/>
    <property type="match status" value="1"/>
</dbReference>
<comment type="caution">
    <text evidence="4">The sequence shown here is derived from an EMBL/GenBank/DDBJ whole genome shotgun (WGS) entry which is preliminary data.</text>
</comment>
<evidence type="ECO:0000256" key="2">
    <source>
        <dbReference type="ARBA" id="ARBA00012180"/>
    </source>
</evidence>
<gene>
    <name evidence="4" type="ORF">CesoFtcFv8_008685</name>
</gene>
<dbReference type="InterPro" id="IPR000477">
    <property type="entry name" value="RT_dom"/>
</dbReference>
<dbReference type="Gene3D" id="3.10.10.10">
    <property type="entry name" value="HIV Type 1 Reverse Transcriptase, subunit A, domain 1"/>
    <property type="match status" value="1"/>
</dbReference>
<dbReference type="PROSITE" id="PS50878">
    <property type="entry name" value="RT_POL"/>
    <property type="match status" value="1"/>
</dbReference>
<keyword evidence="5" id="KW-1185">Reference proteome</keyword>
<feature type="domain" description="Reverse transcriptase" evidence="3">
    <location>
        <begin position="40"/>
        <end position="230"/>
    </location>
</feature>
<comment type="similarity">
    <text evidence="1">Belongs to the beta type-B retroviral polymerase family. HERV class-II K(HML-2) pol subfamily.</text>
</comment>
<evidence type="ECO:0000259" key="3">
    <source>
        <dbReference type="PROSITE" id="PS50878"/>
    </source>
</evidence>
<accession>A0AAN8H263</accession>
<proteinExistence type="inferred from homology"/>